<dbReference type="PROSITE" id="PS51782">
    <property type="entry name" value="LYSM"/>
    <property type="match status" value="1"/>
</dbReference>
<dbReference type="Gene3D" id="3.10.350.10">
    <property type="entry name" value="LysM domain"/>
    <property type="match status" value="1"/>
</dbReference>
<keyword evidence="1" id="KW-1133">Transmembrane helix</keyword>
<dbReference type="PANTHER" id="PTHR34700">
    <property type="entry name" value="POTASSIUM BINDING PROTEIN KBP"/>
    <property type="match status" value="1"/>
</dbReference>
<keyword evidence="1" id="KW-0472">Membrane</keyword>
<dbReference type="InterPro" id="IPR036779">
    <property type="entry name" value="LysM_dom_sf"/>
</dbReference>
<evidence type="ECO:0000313" key="3">
    <source>
        <dbReference type="EMBL" id="OIR06135.1"/>
    </source>
</evidence>
<dbReference type="Pfam" id="PF01476">
    <property type="entry name" value="LysM"/>
    <property type="match status" value="1"/>
</dbReference>
<dbReference type="Gene3D" id="3.30.420.430">
    <property type="match status" value="1"/>
</dbReference>
<dbReference type="AlphaFoldDB" id="A0A1J5SCQ1"/>
<keyword evidence="1" id="KW-0812">Transmembrane</keyword>
<gene>
    <name evidence="3" type="ORF">GALL_116070</name>
</gene>
<dbReference type="InterPro" id="IPR018392">
    <property type="entry name" value="LysM"/>
</dbReference>
<organism evidence="3">
    <name type="scientific">mine drainage metagenome</name>
    <dbReference type="NCBI Taxonomy" id="410659"/>
    <lineage>
        <taxon>unclassified sequences</taxon>
        <taxon>metagenomes</taxon>
        <taxon>ecological metagenomes</taxon>
    </lineage>
</organism>
<feature type="transmembrane region" description="Helical" evidence="1">
    <location>
        <begin position="12"/>
        <end position="30"/>
    </location>
</feature>
<accession>A0A1J5SCQ1</accession>
<dbReference type="PANTHER" id="PTHR34700:SF4">
    <property type="entry name" value="PHAGE-LIKE ELEMENT PBSX PROTEIN XKDP"/>
    <property type="match status" value="1"/>
</dbReference>
<comment type="caution">
    <text evidence="3">The sequence shown here is derived from an EMBL/GenBank/DDBJ whole genome shotgun (WGS) entry which is preliminary data.</text>
</comment>
<dbReference type="EMBL" id="MLJW01000045">
    <property type="protein sequence ID" value="OIR06135.1"/>
    <property type="molecule type" value="Genomic_DNA"/>
</dbReference>
<reference evidence="3" key="1">
    <citation type="submission" date="2016-10" db="EMBL/GenBank/DDBJ databases">
        <title>Sequence of Gallionella enrichment culture.</title>
        <authorList>
            <person name="Poehlein A."/>
            <person name="Muehling M."/>
            <person name="Daniel R."/>
        </authorList>
    </citation>
    <scope>NUCLEOTIDE SEQUENCE</scope>
</reference>
<dbReference type="InterPro" id="IPR052196">
    <property type="entry name" value="Bact_Kbp"/>
</dbReference>
<proteinExistence type="predicted"/>
<evidence type="ECO:0000259" key="2">
    <source>
        <dbReference type="PROSITE" id="PS51782"/>
    </source>
</evidence>
<protein>
    <submittedName>
        <fullName evidence="3">LysM domain/BON superfamily protein</fullName>
    </submittedName>
</protein>
<evidence type="ECO:0000256" key="1">
    <source>
        <dbReference type="SAM" id="Phobius"/>
    </source>
</evidence>
<feature type="domain" description="LysM" evidence="2">
    <location>
        <begin position="277"/>
        <end position="326"/>
    </location>
</feature>
<dbReference type="SMART" id="SM00257">
    <property type="entry name" value="LysM"/>
    <property type="match status" value="1"/>
</dbReference>
<dbReference type="CDD" id="cd00118">
    <property type="entry name" value="LysM"/>
    <property type="match status" value="1"/>
</dbReference>
<name>A0A1J5SCQ1_9ZZZZ</name>
<sequence length="329" mass="34013">MKEQALVNRPVLIAVAGIAVLLAAVGLTLWPRGHEEAPALQPASTAAPAVKPAPAAAPAVAASPVPSFDVVRIDPQGQTVIAGRSLPKAEISILDGGKEIGHVTADSRGEWVFVPDHPLPPGSRELSLRAKNPDGSSADSAAPVVLVVPPRTNGQGASLALKVNPDGSISILQGPQAKEGAGTISIGAIRLDGQGRLAVAGQAKPLAHVQLYLDDAALGAARADDKGAWSLTATTDLKLGGHRLRADEIGPDGKVAARAEVSFAPEEAAEAATQKPGSITVEKGNCLWRIARRTYGRGSDFMLIFQANKGQIRDPNRIYPGQVFALPHP</sequence>